<keyword evidence="3" id="KW-0159">Chromosome partition</keyword>
<dbReference type="Gene3D" id="1.10.10.10">
    <property type="entry name" value="Winged helix-like DNA-binding domain superfamily/Winged helix DNA-binding domain"/>
    <property type="match status" value="2"/>
</dbReference>
<dbReference type="PIRSF" id="PIRSF019345">
    <property type="entry name" value="ScpB"/>
    <property type="match status" value="1"/>
</dbReference>
<dbReference type="Proteomes" id="UP000229307">
    <property type="component" value="Unassembled WGS sequence"/>
</dbReference>
<evidence type="ECO:0000256" key="3">
    <source>
        <dbReference type="ARBA" id="ARBA00022829"/>
    </source>
</evidence>
<accession>A0A2M7S538</accession>
<dbReference type="InterPro" id="IPR005234">
    <property type="entry name" value="ScpB_csome_segregation"/>
</dbReference>
<dbReference type="PANTHER" id="PTHR34298">
    <property type="entry name" value="SEGREGATION AND CONDENSATION PROTEIN B"/>
    <property type="match status" value="1"/>
</dbReference>
<keyword evidence="2" id="KW-0132">Cell division</keyword>
<evidence type="ECO:0000256" key="5">
    <source>
        <dbReference type="SAM" id="MobiDB-lite"/>
    </source>
</evidence>
<dbReference type="EMBL" id="PFMR01000321">
    <property type="protein sequence ID" value="PIZ14647.1"/>
    <property type="molecule type" value="Genomic_DNA"/>
</dbReference>
<evidence type="ECO:0000313" key="7">
    <source>
        <dbReference type="Proteomes" id="UP000229307"/>
    </source>
</evidence>
<dbReference type="InterPro" id="IPR036388">
    <property type="entry name" value="WH-like_DNA-bd_sf"/>
</dbReference>
<sequence length="214" mass="24081">MEENKTDDNITEDAQDQEKQTVPTPGVGMEKKEEAQAAESPQELPLKSVIESLLFVSDSPLTPERIGKLIGITPEEARKLASELIQEYDSRGHSFKIVEIAEGYQMCTRHEYAPWIKMLYASKNLAKLSKQSLETLAIIAYRQPITRAEIEALRGLDTSGVLHGLLEKKLVKIAGRKKVLGRPLLYRTTDEFLVYFGLKDLSDLPKVEELRGLL</sequence>
<dbReference type="Pfam" id="PF04079">
    <property type="entry name" value="SMC_ScpB"/>
    <property type="match status" value="1"/>
</dbReference>
<dbReference type="SUPFAM" id="SSF46785">
    <property type="entry name" value="Winged helix' DNA-binding domain"/>
    <property type="match status" value="2"/>
</dbReference>
<protein>
    <submittedName>
        <fullName evidence="6">SMC-Scp complex subunit ScpB</fullName>
    </submittedName>
</protein>
<keyword evidence="4" id="KW-0131">Cell cycle</keyword>
<feature type="region of interest" description="Disordered" evidence="5">
    <location>
        <begin position="1"/>
        <end position="42"/>
    </location>
</feature>
<dbReference type="GO" id="GO:0051304">
    <property type="term" value="P:chromosome separation"/>
    <property type="evidence" value="ECO:0007669"/>
    <property type="project" value="InterPro"/>
</dbReference>
<organism evidence="6 7">
    <name type="scientific">Candidatus Desantisbacteria bacterium CG_4_10_14_0_8_um_filter_48_22</name>
    <dbReference type="NCBI Taxonomy" id="1974543"/>
    <lineage>
        <taxon>Bacteria</taxon>
        <taxon>Candidatus Desantisiibacteriota</taxon>
    </lineage>
</organism>
<dbReference type="NCBIfam" id="TIGR00281">
    <property type="entry name" value="SMC-Scp complex subunit ScpB"/>
    <property type="match status" value="1"/>
</dbReference>
<dbReference type="InterPro" id="IPR036390">
    <property type="entry name" value="WH_DNA-bd_sf"/>
</dbReference>
<evidence type="ECO:0000313" key="6">
    <source>
        <dbReference type="EMBL" id="PIZ14647.1"/>
    </source>
</evidence>
<reference evidence="7" key="1">
    <citation type="submission" date="2017-09" db="EMBL/GenBank/DDBJ databases">
        <title>Depth-based differentiation of microbial function through sediment-hosted aquifers and enrichment of novel symbionts in the deep terrestrial subsurface.</title>
        <authorList>
            <person name="Probst A.J."/>
            <person name="Ladd B."/>
            <person name="Jarett J.K."/>
            <person name="Geller-Mcgrath D.E."/>
            <person name="Sieber C.M.K."/>
            <person name="Emerson J.B."/>
            <person name="Anantharaman K."/>
            <person name="Thomas B.C."/>
            <person name="Malmstrom R."/>
            <person name="Stieglmeier M."/>
            <person name="Klingl A."/>
            <person name="Woyke T."/>
            <person name="Ryan C.M."/>
            <person name="Banfield J.F."/>
        </authorList>
    </citation>
    <scope>NUCLEOTIDE SEQUENCE [LARGE SCALE GENOMIC DNA]</scope>
</reference>
<gene>
    <name evidence="6" type="primary">scpB</name>
    <name evidence="6" type="ORF">COY52_11625</name>
</gene>
<comment type="caution">
    <text evidence="6">The sequence shown here is derived from an EMBL/GenBank/DDBJ whole genome shotgun (WGS) entry which is preliminary data.</text>
</comment>
<keyword evidence="1" id="KW-0963">Cytoplasm</keyword>
<evidence type="ECO:0000256" key="1">
    <source>
        <dbReference type="ARBA" id="ARBA00022490"/>
    </source>
</evidence>
<dbReference type="AlphaFoldDB" id="A0A2M7S538"/>
<evidence type="ECO:0000256" key="2">
    <source>
        <dbReference type="ARBA" id="ARBA00022618"/>
    </source>
</evidence>
<proteinExistence type="predicted"/>
<evidence type="ECO:0000256" key="4">
    <source>
        <dbReference type="ARBA" id="ARBA00023306"/>
    </source>
</evidence>
<dbReference type="GO" id="GO:0051301">
    <property type="term" value="P:cell division"/>
    <property type="evidence" value="ECO:0007669"/>
    <property type="project" value="UniProtKB-KW"/>
</dbReference>
<name>A0A2M7S538_9BACT</name>
<dbReference type="PANTHER" id="PTHR34298:SF2">
    <property type="entry name" value="SEGREGATION AND CONDENSATION PROTEIN B"/>
    <property type="match status" value="1"/>
</dbReference>